<organism evidence="2 3">
    <name type="scientific">Octopus vulgaris</name>
    <name type="common">Common octopus</name>
    <dbReference type="NCBI Taxonomy" id="6645"/>
    <lineage>
        <taxon>Eukaryota</taxon>
        <taxon>Metazoa</taxon>
        <taxon>Spiralia</taxon>
        <taxon>Lophotrochozoa</taxon>
        <taxon>Mollusca</taxon>
        <taxon>Cephalopoda</taxon>
        <taxon>Coleoidea</taxon>
        <taxon>Octopodiformes</taxon>
        <taxon>Octopoda</taxon>
        <taxon>Incirrata</taxon>
        <taxon>Octopodidae</taxon>
        <taxon>Octopus</taxon>
    </lineage>
</organism>
<dbReference type="EMBL" id="OX597819">
    <property type="protein sequence ID" value="CAI9724530.1"/>
    <property type="molecule type" value="Genomic_DNA"/>
</dbReference>
<evidence type="ECO:0000313" key="3">
    <source>
        <dbReference type="Proteomes" id="UP001162480"/>
    </source>
</evidence>
<sequence length="122" mass="14090">MPILYKEEDQKLVNALQVIWDGLYQQVHNLNLNDRPYNTSLSKEPSKLELEAVNEITNNYLKTTESRCMKVTYATINLLAYVSAVTLLAYHKELKPRNRDSSRKPEPARYSLNTKTDELSDA</sequence>
<proteinExistence type="predicted"/>
<gene>
    <name evidence="2" type="ORF">OCTVUL_1B008455</name>
</gene>
<keyword evidence="3" id="KW-1185">Reference proteome</keyword>
<evidence type="ECO:0000313" key="2">
    <source>
        <dbReference type="EMBL" id="CAI9724530.1"/>
    </source>
</evidence>
<feature type="region of interest" description="Disordered" evidence="1">
    <location>
        <begin position="95"/>
        <end position="122"/>
    </location>
</feature>
<reference evidence="2" key="1">
    <citation type="submission" date="2023-08" db="EMBL/GenBank/DDBJ databases">
        <authorList>
            <person name="Alioto T."/>
            <person name="Alioto T."/>
            <person name="Gomez Garrido J."/>
        </authorList>
    </citation>
    <scope>NUCLEOTIDE SEQUENCE</scope>
</reference>
<feature type="compositionally biased region" description="Basic and acidic residues" evidence="1">
    <location>
        <begin position="95"/>
        <end position="107"/>
    </location>
</feature>
<dbReference type="AlphaFoldDB" id="A0AA36AYB2"/>
<name>A0AA36AYB2_OCTVU</name>
<dbReference type="Proteomes" id="UP001162480">
    <property type="component" value="Chromosome 6"/>
</dbReference>
<protein>
    <submittedName>
        <fullName evidence="2">Uncharacterized protein</fullName>
    </submittedName>
</protein>
<accession>A0AA36AYB2</accession>
<evidence type="ECO:0000256" key="1">
    <source>
        <dbReference type="SAM" id="MobiDB-lite"/>
    </source>
</evidence>